<gene>
    <name evidence="2" type="ORF">RHSIM_Rhsim08G0225900</name>
</gene>
<protein>
    <submittedName>
        <fullName evidence="2">Uncharacterized protein</fullName>
    </submittedName>
</protein>
<comment type="caution">
    <text evidence="2">The sequence shown here is derived from an EMBL/GenBank/DDBJ whole genome shotgun (WGS) entry which is preliminary data.</text>
</comment>
<accession>A0A834GJ95</accession>
<evidence type="ECO:0000313" key="2">
    <source>
        <dbReference type="EMBL" id="KAF7135000.1"/>
    </source>
</evidence>
<dbReference type="Proteomes" id="UP000626092">
    <property type="component" value="Unassembled WGS sequence"/>
</dbReference>
<dbReference type="EMBL" id="WJXA01000008">
    <property type="protein sequence ID" value="KAF7135000.1"/>
    <property type="molecule type" value="Genomic_DNA"/>
</dbReference>
<keyword evidence="1" id="KW-1133">Transmembrane helix</keyword>
<organism evidence="2 3">
    <name type="scientific">Rhododendron simsii</name>
    <name type="common">Sims's rhododendron</name>
    <dbReference type="NCBI Taxonomy" id="118357"/>
    <lineage>
        <taxon>Eukaryota</taxon>
        <taxon>Viridiplantae</taxon>
        <taxon>Streptophyta</taxon>
        <taxon>Embryophyta</taxon>
        <taxon>Tracheophyta</taxon>
        <taxon>Spermatophyta</taxon>
        <taxon>Magnoliopsida</taxon>
        <taxon>eudicotyledons</taxon>
        <taxon>Gunneridae</taxon>
        <taxon>Pentapetalae</taxon>
        <taxon>asterids</taxon>
        <taxon>Ericales</taxon>
        <taxon>Ericaceae</taxon>
        <taxon>Ericoideae</taxon>
        <taxon>Rhodoreae</taxon>
        <taxon>Rhododendron</taxon>
    </lineage>
</organism>
<keyword evidence="1" id="KW-0812">Transmembrane</keyword>
<keyword evidence="1" id="KW-0472">Membrane</keyword>
<proteinExistence type="predicted"/>
<evidence type="ECO:0000313" key="3">
    <source>
        <dbReference type="Proteomes" id="UP000626092"/>
    </source>
</evidence>
<feature type="transmembrane region" description="Helical" evidence="1">
    <location>
        <begin position="14"/>
        <end position="34"/>
    </location>
</feature>
<reference evidence="2" key="1">
    <citation type="submission" date="2019-11" db="EMBL/GenBank/DDBJ databases">
        <authorList>
            <person name="Liu Y."/>
            <person name="Hou J."/>
            <person name="Li T.-Q."/>
            <person name="Guan C.-H."/>
            <person name="Wu X."/>
            <person name="Wu H.-Z."/>
            <person name="Ling F."/>
            <person name="Zhang R."/>
            <person name="Shi X.-G."/>
            <person name="Ren J.-P."/>
            <person name="Chen E.-F."/>
            <person name="Sun J.-M."/>
        </authorList>
    </citation>
    <scope>NUCLEOTIDE SEQUENCE</scope>
    <source>
        <strain evidence="2">Adult_tree_wgs_1</strain>
        <tissue evidence="2">Leaves</tissue>
    </source>
</reference>
<dbReference type="AlphaFoldDB" id="A0A834GJ95"/>
<keyword evidence="3" id="KW-1185">Reference proteome</keyword>
<evidence type="ECO:0000256" key="1">
    <source>
        <dbReference type="SAM" id="Phobius"/>
    </source>
</evidence>
<sequence length="201" mass="22556">MRSVLTGFAQSHKIVSPIVPSSIAVFYWFAFALFSGKWNRHRQHVIIDVQDQSWGHHSHPSSNSGHIDRTDRASVALATVRPSGVEYDDLTRFGSVVHPSFHGCGRTTFGLDPRKGYDEWRIFWQRRKRSFVVVQKDELNYLLVEITTGMDAALKWNQFQLNVHLVASENSVCLGPSVNRCADQTALHLVSPSGNPTVQGA</sequence>
<name>A0A834GJ95_RHOSS</name>